<dbReference type="RefSeq" id="WP_345552662.1">
    <property type="nucleotide sequence ID" value="NZ_BAAAZA010000021.1"/>
</dbReference>
<keyword evidence="3" id="KW-1185">Reference proteome</keyword>
<name>A0ABP7KUJ2_9ACTN</name>
<proteinExistence type="predicted"/>
<dbReference type="EMBL" id="BAAAZA010000021">
    <property type="protein sequence ID" value="GAA3885939.1"/>
    <property type="molecule type" value="Genomic_DNA"/>
</dbReference>
<dbReference type="Proteomes" id="UP001501563">
    <property type="component" value="Unassembled WGS sequence"/>
</dbReference>
<sequence length="191" mass="21413">MDLNSVIIAVAGVAGTLGGSLLTQRGSERAKRREIELVRDHEEIRENRSLRRTCYVELNRDARQFTTALNRHLHVIRERGAEDADRDALDEAKNAHRDRYSEAQMIAPEEVLMKASAVNKALNKVYGQVKRLERGAPGPGETMETAAQAQYEVWDMLRTMRTAMRHDLGVSHELRAGTPCGLSQLPRPANS</sequence>
<evidence type="ECO:0008006" key="4">
    <source>
        <dbReference type="Google" id="ProtNLM"/>
    </source>
</evidence>
<evidence type="ECO:0000256" key="1">
    <source>
        <dbReference type="SAM" id="Phobius"/>
    </source>
</evidence>
<gene>
    <name evidence="2" type="ORF">GCM10022207_61530</name>
</gene>
<comment type="caution">
    <text evidence="2">The sequence shown here is derived from an EMBL/GenBank/DDBJ whole genome shotgun (WGS) entry which is preliminary data.</text>
</comment>
<evidence type="ECO:0000313" key="3">
    <source>
        <dbReference type="Proteomes" id="UP001501563"/>
    </source>
</evidence>
<keyword evidence="1" id="KW-0812">Transmembrane</keyword>
<organism evidence="2 3">
    <name type="scientific">Streptomyces lannensis</name>
    <dbReference type="NCBI Taxonomy" id="766498"/>
    <lineage>
        <taxon>Bacteria</taxon>
        <taxon>Bacillati</taxon>
        <taxon>Actinomycetota</taxon>
        <taxon>Actinomycetes</taxon>
        <taxon>Kitasatosporales</taxon>
        <taxon>Streptomycetaceae</taxon>
        <taxon>Streptomyces</taxon>
    </lineage>
</organism>
<reference evidence="3" key="1">
    <citation type="journal article" date="2019" name="Int. J. Syst. Evol. Microbiol.">
        <title>The Global Catalogue of Microorganisms (GCM) 10K type strain sequencing project: providing services to taxonomists for standard genome sequencing and annotation.</title>
        <authorList>
            <consortium name="The Broad Institute Genomics Platform"/>
            <consortium name="The Broad Institute Genome Sequencing Center for Infectious Disease"/>
            <person name="Wu L."/>
            <person name="Ma J."/>
        </authorList>
    </citation>
    <scope>NUCLEOTIDE SEQUENCE [LARGE SCALE GENOMIC DNA]</scope>
    <source>
        <strain evidence="3">JCM 16578</strain>
    </source>
</reference>
<keyword evidence="1" id="KW-0472">Membrane</keyword>
<keyword evidence="1" id="KW-1133">Transmembrane helix</keyword>
<accession>A0ABP7KUJ2</accession>
<evidence type="ECO:0000313" key="2">
    <source>
        <dbReference type="EMBL" id="GAA3885939.1"/>
    </source>
</evidence>
<protein>
    <recommendedName>
        <fullName evidence="4">Secreted protein</fullName>
    </recommendedName>
</protein>
<feature type="transmembrane region" description="Helical" evidence="1">
    <location>
        <begin position="6"/>
        <end position="23"/>
    </location>
</feature>